<dbReference type="GO" id="GO:0061668">
    <property type="term" value="P:mitochondrial ribosome assembly"/>
    <property type="evidence" value="ECO:0007669"/>
    <property type="project" value="TreeGrafter"/>
</dbReference>
<feature type="transmembrane region" description="Helical" evidence="6">
    <location>
        <begin position="100"/>
        <end position="121"/>
    </location>
</feature>
<keyword evidence="4 6" id="KW-1133">Transmembrane helix</keyword>
<organism evidence="7 8">
    <name type="scientific">Chironomus riparius</name>
    <dbReference type="NCBI Taxonomy" id="315576"/>
    <lineage>
        <taxon>Eukaryota</taxon>
        <taxon>Metazoa</taxon>
        <taxon>Ecdysozoa</taxon>
        <taxon>Arthropoda</taxon>
        <taxon>Hexapoda</taxon>
        <taxon>Insecta</taxon>
        <taxon>Pterygota</taxon>
        <taxon>Neoptera</taxon>
        <taxon>Endopterygota</taxon>
        <taxon>Diptera</taxon>
        <taxon>Nematocera</taxon>
        <taxon>Chironomoidea</taxon>
        <taxon>Chironomidae</taxon>
        <taxon>Chironominae</taxon>
        <taxon>Chironomus</taxon>
    </lineage>
</organism>
<dbReference type="PANTHER" id="PTHR11266:SF8">
    <property type="entry name" value="MPV17-LIKE PROTEIN 2"/>
    <property type="match status" value="1"/>
</dbReference>
<sequence length="209" mass="24495">MLNLLRKLKYLSNNLIKVSFSEKYLLTTNCLISVSLSSVGDIIEQNLEIYRKEIHKYDIIRSRNMAASGLTVGVFCHFWYKVLDSRMPGRTFKMVMKKVLVDQMVASPIVIALFFVTLGLMKRESMNETMIEIREKFVRLYKAEWVVWPLAQVVNFWILPLKYRVLFDNTISLGYDVYTSMIINEPIPHKESQLTILQKDHKQMMQSNS</sequence>
<feature type="transmembrane region" description="Helical" evidence="6">
    <location>
        <begin position="64"/>
        <end position="80"/>
    </location>
</feature>
<dbReference type="PANTHER" id="PTHR11266">
    <property type="entry name" value="PEROXISOMAL MEMBRANE PROTEIN 2, PXMP2 MPV17"/>
    <property type="match status" value="1"/>
</dbReference>
<comment type="similarity">
    <text evidence="2 6">Belongs to the peroxisomal membrane protein PXMP2/4 family.</text>
</comment>
<evidence type="ECO:0008006" key="9">
    <source>
        <dbReference type="Google" id="ProtNLM"/>
    </source>
</evidence>
<dbReference type="Pfam" id="PF04117">
    <property type="entry name" value="Mpv17_PMP22"/>
    <property type="match status" value="1"/>
</dbReference>
<evidence type="ECO:0000313" key="7">
    <source>
        <dbReference type="EMBL" id="CAG9808500.1"/>
    </source>
</evidence>
<keyword evidence="5 6" id="KW-0472">Membrane</keyword>
<reference evidence="7" key="1">
    <citation type="submission" date="2022-01" db="EMBL/GenBank/DDBJ databases">
        <authorList>
            <person name="King R."/>
        </authorList>
    </citation>
    <scope>NUCLEOTIDE SEQUENCE</scope>
</reference>
<gene>
    <name evidence="7" type="ORF">CHIRRI_LOCUS11339</name>
</gene>
<evidence type="ECO:0000313" key="8">
    <source>
        <dbReference type="Proteomes" id="UP001153620"/>
    </source>
</evidence>
<accession>A0A9N9S401</accession>
<dbReference type="InterPro" id="IPR007248">
    <property type="entry name" value="Mpv17_PMP22"/>
</dbReference>
<evidence type="ECO:0000256" key="5">
    <source>
        <dbReference type="ARBA" id="ARBA00023136"/>
    </source>
</evidence>
<dbReference type="Proteomes" id="UP001153620">
    <property type="component" value="Chromosome 3"/>
</dbReference>
<proteinExistence type="inferred from homology"/>
<evidence type="ECO:0000256" key="3">
    <source>
        <dbReference type="ARBA" id="ARBA00022692"/>
    </source>
</evidence>
<reference evidence="7" key="2">
    <citation type="submission" date="2022-10" db="EMBL/GenBank/DDBJ databases">
        <authorList>
            <consortium name="ENA_rothamsted_submissions"/>
            <consortium name="culmorum"/>
            <person name="King R."/>
        </authorList>
    </citation>
    <scope>NUCLEOTIDE SEQUENCE</scope>
</reference>
<evidence type="ECO:0000256" key="4">
    <source>
        <dbReference type="ARBA" id="ARBA00022989"/>
    </source>
</evidence>
<keyword evidence="3 6" id="KW-0812">Transmembrane</keyword>
<dbReference type="EMBL" id="OU895879">
    <property type="protein sequence ID" value="CAG9808500.1"/>
    <property type="molecule type" value="Genomic_DNA"/>
</dbReference>
<comment type="subcellular location">
    <subcellularLocation>
        <location evidence="1">Membrane</location>
        <topology evidence="1">Multi-pass membrane protein</topology>
    </subcellularLocation>
</comment>
<name>A0A9N9S401_9DIPT</name>
<dbReference type="AlphaFoldDB" id="A0A9N9S401"/>
<dbReference type="OrthoDB" id="5345392at2759"/>
<evidence type="ECO:0000256" key="1">
    <source>
        <dbReference type="ARBA" id="ARBA00004141"/>
    </source>
</evidence>
<keyword evidence="8" id="KW-1185">Reference proteome</keyword>
<dbReference type="GO" id="GO:0016020">
    <property type="term" value="C:membrane"/>
    <property type="evidence" value="ECO:0007669"/>
    <property type="project" value="UniProtKB-SubCell"/>
</dbReference>
<evidence type="ECO:0000256" key="2">
    <source>
        <dbReference type="ARBA" id="ARBA00006824"/>
    </source>
</evidence>
<evidence type="ECO:0000256" key="6">
    <source>
        <dbReference type="RuleBase" id="RU363053"/>
    </source>
</evidence>
<dbReference type="GO" id="GO:0005739">
    <property type="term" value="C:mitochondrion"/>
    <property type="evidence" value="ECO:0007669"/>
    <property type="project" value="TreeGrafter"/>
</dbReference>
<protein>
    <recommendedName>
        <fullName evidence="9">Mpv17-like protein 2</fullName>
    </recommendedName>
</protein>